<comment type="pathway">
    <text evidence="1 7">Cofactor biosynthesis; (R)-pantothenate biosynthesis; (R)-pantoate from 3-methyl-2-oxobutanoate: step 1/2.</text>
</comment>
<dbReference type="InterPro" id="IPR015813">
    <property type="entry name" value="Pyrv/PenolPyrv_kinase-like_dom"/>
</dbReference>
<comment type="function">
    <text evidence="6 7">Catalyzes the reversible reaction in which hydroxymethyl group from 5,10-methylenetetrahydrofolate is transferred onto alpha-ketoisovalerate to form ketopantoate.</text>
</comment>
<dbReference type="UniPathway" id="UPA00028">
    <property type="reaction ID" value="UER00003"/>
</dbReference>
<evidence type="ECO:0000256" key="2">
    <source>
        <dbReference type="ARBA" id="ARBA00008676"/>
    </source>
</evidence>
<dbReference type="CDD" id="cd06557">
    <property type="entry name" value="KPHMT-like"/>
    <property type="match status" value="1"/>
</dbReference>
<reference evidence="13" key="2">
    <citation type="submission" date="2016-10" db="EMBL/GenBank/DDBJ databases">
        <authorList>
            <person name="Varghese N."/>
        </authorList>
    </citation>
    <scope>NUCLEOTIDE SEQUENCE [LARGE SCALE GENOMIC DNA]</scope>
    <source>
        <strain evidence="13">DSM 12489</strain>
    </source>
</reference>
<keyword evidence="12" id="KW-0489">Methyltransferase</keyword>
<feature type="binding site" evidence="7 10">
    <location>
        <position position="118"/>
    </location>
    <ligand>
        <name>Mg(2+)</name>
        <dbReference type="ChEBI" id="CHEBI:18420"/>
    </ligand>
</feature>
<evidence type="ECO:0000256" key="9">
    <source>
        <dbReference type="PIRSR" id="PIRSR000388-2"/>
    </source>
</evidence>
<dbReference type="PANTHER" id="PTHR20881">
    <property type="entry name" value="3-METHYL-2-OXOBUTANOATE HYDROXYMETHYLTRANSFERASE"/>
    <property type="match status" value="1"/>
</dbReference>
<dbReference type="GO" id="GO:0000287">
    <property type="term" value="F:magnesium ion binding"/>
    <property type="evidence" value="ECO:0007669"/>
    <property type="project" value="TreeGrafter"/>
</dbReference>
<evidence type="ECO:0000313" key="11">
    <source>
        <dbReference type="EMBL" id="GLV13039.1"/>
    </source>
</evidence>
<dbReference type="GO" id="GO:0015940">
    <property type="term" value="P:pantothenate biosynthetic process"/>
    <property type="evidence" value="ECO:0007669"/>
    <property type="project" value="UniProtKB-UniRule"/>
</dbReference>
<comment type="similarity">
    <text evidence="2 7">Belongs to the PanB family.</text>
</comment>
<dbReference type="RefSeq" id="WP_074693537.1">
    <property type="nucleotide sequence ID" value="NZ_BSRA01000003.1"/>
</dbReference>
<dbReference type="FunFam" id="3.20.20.60:FF:000003">
    <property type="entry name" value="3-methyl-2-oxobutanoate hydroxymethyltransferase"/>
    <property type="match status" value="1"/>
</dbReference>
<dbReference type="Pfam" id="PF02548">
    <property type="entry name" value="Pantoate_transf"/>
    <property type="match status" value="1"/>
</dbReference>
<reference evidence="12" key="1">
    <citation type="submission" date="2016-10" db="EMBL/GenBank/DDBJ databases">
        <authorList>
            <person name="de Groot N.N."/>
        </authorList>
    </citation>
    <scope>NUCLEOTIDE SEQUENCE [LARGE SCALE GENOMIC DNA]</scope>
    <source>
        <strain evidence="12">DSM 12489</strain>
    </source>
</reference>
<evidence type="ECO:0000256" key="10">
    <source>
        <dbReference type="PIRSR" id="PIRSR000388-3"/>
    </source>
</evidence>
<keyword evidence="4 7" id="KW-0566">Pantothenate biosynthesis</keyword>
<dbReference type="HAMAP" id="MF_00156">
    <property type="entry name" value="PanB"/>
    <property type="match status" value="1"/>
</dbReference>
<feature type="binding site" evidence="7 9">
    <location>
        <begin position="46"/>
        <end position="47"/>
    </location>
    <ligand>
        <name>3-methyl-2-oxobutanoate</name>
        <dbReference type="ChEBI" id="CHEBI:11851"/>
    </ligand>
</feature>
<comment type="subcellular location">
    <subcellularLocation>
        <location evidence="7">Cytoplasm</location>
    </subcellularLocation>
</comment>
<evidence type="ECO:0000256" key="5">
    <source>
        <dbReference type="ARBA" id="ARBA00022679"/>
    </source>
</evidence>
<dbReference type="GO" id="GO:0008168">
    <property type="term" value="F:methyltransferase activity"/>
    <property type="evidence" value="ECO:0007669"/>
    <property type="project" value="UniProtKB-KW"/>
</dbReference>
<evidence type="ECO:0000256" key="3">
    <source>
        <dbReference type="ARBA" id="ARBA00011424"/>
    </source>
</evidence>
<comment type="catalytic activity">
    <reaction evidence="7">
        <text>(6R)-5,10-methylene-5,6,7,8-tetrahydrofolate + 3-methyl-2-oxobutanoate + H2O = 2-dehydropantoate + (6S)-5,6,7,8-tetrahydrofolate</text>
        <dbReference type="Rhea" id="RHEA:11824"/>
        <dbReference type="ChEBI" id="CHEBI:11561"/>
        <dbReference type="ChEBI" id="CHEBI:11851"/>
        <dbReference type="ChEBI" id="CHEBI:15377"/>
        <dbReference type="ChEBI" id="CHEBI:15636"/>
        <dbReference type="ChEBI" id="CHEBI:57453"/>
        <dbReference type="EC" id="2.1.2.11"/>
    </reaction>
</comment>
<sequence>MAKNVTVRTLAKMKQAGEKIAMMTAYDYPTARLLSEAGVHILLIGDSLGMVVQGQTTTVPVTLDQMIYHASMVSRGATNGAMVVADLPFLTYQVTPEDAMRSAARMMQEGGVHGLKLEGGKELAPTVSRLVQAGIPVMGHIGLTPQSVHAFGGFAVQGKTADAAMRMIEDAKAIEEAGAFAIVLEAVPAEVAAAVTEQLAIPTIGIGAGPQCDGQVLVFHDFIGYTSGYIPKHNKRYASIAETIVTAARQYVDEVKSGAFPGEEQTVHLQASEQEAFQDLLQRKGERRG</sequence>
<dbReference type="NCBIfam" id="TIGR00222">
    <property type="entry name" value="panB"/>
    <property type="match status" value="1"/>
</dbReference>
<feature type="binding site" evidence="7 10">
    <location>
        <position position="86"/>
    </location>
    <ligand>
        <name>Mg(2+)</name>
        <dbReference type="ChEBI" id="CHEBI:18420"/>
    </ligand>
</feature>
<proteinExistence type="inferred from homology"/>
<evidence type="ECO:0000256" key="6">
    <source>
        <dbReference type="ARBA" id="ARBA00056497"/>
    </source>
</evidence>
<evidence type="ECO:0000256" key="8">
    <source>
        <dbReference type="PIRSR" id="PIRSR000388-1"/>
    </source>
</evidence>
<dbReference type="SUPFAM" id="SSF51621">
    <property type="entry name" value="Phosphoenolpyruvate/pyruvate domain"/>
    <property type="match status" value="1"/>
</dbReference>
<name>A0A1H2WW69_9BACL</name>
<accession>A0A1H2WW69</accession>
<keyword evidence="7 10" id="KW-0460">Magnesium</keyword>
<keyword evidence="5 7" id="KW-0808">Transferase</keyword>
<evidence type="ECO:0000256" key="1">
    <source>
        <dbReference type="ARBA" id="ARBA00005033"/>
    </source>
</evidence>
<dbReference type="EMBL" id="FNOJ01000017">
    <property type="protein sequence ID" value="SDW84903.1"/>
    <property type="molecule type" value="Genomic_DNA"/>
</dbReference>
<dbReference type="STRING" id="89784.SAMN04489725_11713"/>
<gene>
    <name evidence="7 11" type="primary">panB</name>
    <name evidence="11" type="ORF">Heshes_07230</name>
    <name evidence="12" type="ORF">SAMN04489725_11713</name>
</gene>
<organism evidence="12 13">
    <name type="scientific">Alicyclobacillus hesperidum</name>
    <dbReference type="NCBI Taxonomy" id="89784"/>
    <lineage>
        <taxon>Bacteria</taxon>
        <taxon>Bacillati</taxon>
        <taxon>Bacillota</taxon>
        <taxon>Bacilli</taxon>
        <taxon>Bacillales</taxon>
        <taxon>Alicyclobacillaceae</taxon>
        <taxon>Alicyclobacillus</taxon>
    </lineage>
</organism>
<dbReference type="InterPro" id="IPR040442">
    <property type="entry name" value="Pyrv_kinase-like_dom_sf"/>
</dbReference>
<evidence type="ECO:0000313" key="13">
    <source>
        <dbReference type="Proteomes" id="UP000182589"/>
    </source>
</evidence>
<dbReference type="EC" id="2.1.2.11" evidence="7"/>
<dbReference type="Proteomes" id="UP000182589">
    <property type="component" value="Unassembled WGS sequence"/>
</dbReference>
<feature type="active site" description="Proton acceptor" evidence="7 8">
    <location>
        <position position="185"/>
    </location>
</feature>
<dbReference type="NCBIfam" id="NF001452">
    <property type="entry name" value="PRK00311.1"/>
    <property type="match status" value="1"/>
</dbReference>
<dbReference type="Gene3D" id="3.20.20.60">
    <property type="entry name" value="Phosphoenolpyruvate-binding domains"/>
    <property type="match status" value="1"/>
</dbReference>
<evidence type="ECO:0000313" key="12">
    <source>
        <dbReference type="EMBL" id="SDW84903.1"/>
    </source>
</evidence>
<reference evidence="11" key="3">
    <citation type="submission" date="2023-02" db="EMBL/GenBank/DDBJ databases">
        <title>Proposal of a novel subspecies: Alicyclobacillus hesperidum subspecies aegle.</title>
        <authorList>
            <person name="Goto K."/>
            <person name="Fujii T."/>
            <person name="Yasui K."/>
            <person name="Mochida K."/>
            <person name="Kato-Tanaka Y."/>
            <person name="Morohoshi S."/>
            <person name="An S.Y."/>
            <person name="Kasai H."/>
            <person name="Yokota A."/>
        </authorList>
    </citation>
    <scope>NUCLEOTIDE SEQUENCE</scope>
    <source>
        <strain evidence="11">DSM 12766</strain>
    </source>
</reference>
<dbReference type="GO" id="GO:0032259">
    <property type="term" value="P:methylation"/>
    <property type="evidence" value="ECO:0007669"/>
    <property type="project" value="UniProtKB-KW"/>
</dbReference>
<evidence type="ECO:0000256" key="4">
    <source>
        <dbReference type="ARBA" id="ARBA00022655"/>
    </source>
</evidence>
<dbReference type="EMBL" id="BSRA01000003">
    <property type="protein sequence ID" value="GLV13039.1"/>
    <property type="molecule type" value="Genomic_DNA"/>
</dbReference>
<dbReference type="Proteomes" id="UP001157137">
    <property type="component" value="Unassembled WGS sequence"/>
</dbReference>
<comment type="cofactor">
    <cofactor evidence="7 10">
        <name>Mg(2+)</name>
        <dbReference type="ChEBI" id="CHEBI:18420"/>
    </cofactor>
    <text evidence="7 10">Binds 1 Mg(2+) ion per subunit.</text>
</comment>
<dbReference type="GO" id="GO:0005737">
    <property type="term" value="C:cytoplasm"/>
    <property type="evidence" value="ECO:0007669"/>
    <property type="project" value="UniProtKB-SubCell"/>
</dbReference>
<feature type="binding site" evidence="7 10">
    <location>
        <position position="46"/>
    </location>
    <ligand>
        <name>Mg(2+)</name>
        <dbReference type="ChEBI" id="CHEBI:18420"/>
    </ligand>
</feature>
<feature type="binding site" evidence="7 9">
    <location>
        <position position="116"/>
    </location>
    <ligand>
        <name>3-methyl-2-oxobutanoate</name>
        <dbReference type="ChEBI" id="CHEBI:11851"/>
    </ligand>
</feature>
<dbReference type="PIRSF" id="PIRSF000388">
    <property type="entry name" value="Pantoate_hydroxy_MeTrfase"/>
    <property type="match status" value="1"/>
</dbReference>
<comment type="subunit">
    <text evidence="3 7">Homodecamer; pentamer of dimers.</text>
</comment>
<dbReference type="GO" id="GO:0003864">
    <property type="term" value="F:3-methyl-2-oxobutanoate hydroxymethyltransferase activity"/>
    <property type="evidence" value="ECO:0007669"/>
    <property type="project" value="UniProtKB-UniRule"/>
</dbReference>
<dbReference type="PANTHER" id="PTHR20881:SF0">
    <property type="entry name" value="3-METHYL-2-OXOBUTANOATE HYDROXYMETHYLTRANSFERASE"/>
    <property type="match status" value="1"/>
</dbReference>
<keyword evidence="7 10" id="KW-0479">Metal-binding</keyword>
<evidence type="ECO:0000256" key="7">
    <source>
        <dbReference type="HAMAP-Rule" id="MF_00156"/>
    </source>
</evidence>
<keyword evidence="7" id="KW-0963">Cytoplasm</keyword>
<feature type="binding site" evidence="7 9">
    <location>
        <position position="86"/>
    </location>
    <ligand>
        <name>3-methyl-2-oxobutanoate</name>
        <dbReference type="ChEBI" id="CHEBI:11851"/>
    </ligand>
</feature>
<keyword evidence="13" id="KW-1185">Reference proteome</keyword>
<dbReference type="AlphaFoldDB" id="A0A1H2WW69"/>
<protein>
    <recommendedName>
        <fullName evidence="7">3-methyl-2-oxobutanoate hydroxymethyltransferase</fullName>
        <ecNumber evidence="7">2.1.2.11</ecNumber>
    </recommendedName>
    <alternativeName>
        <fullName evidence="7">Ketopantoate hydroxymethyltransferase</fullName>
        <shortName evidence="7">KPHMT</shortName>
    </alternativeName>
</protein>
<dbReference type="InterPro" id="IPR003700">
    <property type="entry name" value="Pantoate_hydroxy_MeTrfase"/>
</dbReference>